<accession>A0A212R6L9</accession>
<comment type="subcellular location">
    <subcellularLocation>
        <location evidence="2">Cell membrane</location>
        <topology evidence="2">Multi-pass membrane protein</topology>
    </subcellularLocation>
</comment>
<dbReference type="GO" id="GO:0020037">
    <property type="term" value="F:heme binding"/>
    <property type="evidence" value="ECO:0007669"/>
    <property type="project" value="TreeGrafter"/>
</dbReference>
<evidence type="ECO:0000256" key="1">
    <source>
        <dbReference type="ARBA" id="ARBA00001970"/>
    </source>
</evidence>
<comment type="cofactor">
    <cofactor evidence="1">
        <name>heme b</name>
        <dbReference type="ChEBI" id="CHEBI:60344"/>
    </cofactor>
</comment>
<evidence type="ECO:0000256" key="5">
    <source>
        <dbReference type="ARBA" id="ARBA00022617"/>
    </source>
</evidence>
<feature type="transmembrane region" description="Helical" evidence="13">
    <location>
        <begin position="12"/>
        <end position="32"/>
    </location>
</feature>
<dbReference type="Proteomes" id="UP000197065">
    <property type="component" value="Unassembled WGS sequence"/>
</dbReference>
<evidence type="ECO:0000256" key="11">
    <source>
        <dbReference type="ARBA" id="ARBA00023136"/>
    </source>
</evidence>
<proteinExistence type="inferred from homology"/>
<evidence type="ECO:0000256" key="2">
    <source>
        <dbReference type="ARBA" id="ARBA00004651"/>
    </source>
</evidence>
<dbReference type="InterPro" id="IPR016174">
    <property type="entry name" value="Di-haem_cyt_TM"/>
</dbReference>
<evidence type="ECO:0000256" key="7">
    <source>
        <dbReference type="ARBA" id="ARBA00022723"/>
    </source>
</evidence>
<feature type="domain" description="Cytochrome b561 bacterial/Ni-hydrogenase" evidence="14">
    <location>
        <begin position="10"/>
        <end position="184"/>
    </location>
</feature>
<dbReference type="Pfam" id="PF01292">
    <property type="entry name" value="Ni_hydr_CYTB"/>
    <property type="match status" value="1"/>
</dbReference>
<dbReference type="PANTHER" id="PTHR30529">
    <property type="entry name" value="CYTOCHROME B561"/>
    <property type="match status" value="1"/>
</dbReference>
<evidence type="ECO:0000256" key="8">
    <source>
        <dbReference type="ARBA" id="ARBA00022982"/>
    </source>
</evidence>
<dbReference type="GO" id="GO:0022904">
    <property type="term" value="P:respiratory electron transport chain"/>
    <property type="evidence" value="ECO:0007669"/>
    <property type="project" value="InterPro"/>
</dbReference>
<keyword evidence="7" id="KW-0479">Metal-binding</keyword>
<dbReference type="InterPro" id="IPR011577">
    <property type="entry name" value="Cyt_b561_bac/Ni-Hgenase"/>
</dbReference>
<gene>
    <name evidence="15" type="ORF">SAMN07250955_10630</name>
</gene>
<dbReference type="InterPro" id="IPR052168">
    <property type="entry name" value="Cytochrome_b561_oxidase"/>
</dbReference>
<dbReference type="GO" id="GO:0005886">
    <property type="term" value="C:plasma membrane"/>
    <property type="evidence" value="ECO:0007669"/>
    <property type="project" value="UniProtKB-SubCell"/>
</dbReference>
<keyword evidence="9 13" id="KW-1133">Transmembrane helix</keyword>
<evidence type="ECO:0000256" key="4">
    <source>
        <dbReference type="ARBA" id="ARBA00022475"/>
    </source>
</evidence>
<protein>
    <submittedName>
        <fullName evidence="15">Cytochrome b561</fullName>
    </submittedName>
</protein>
<keyword evidence="10" id="KW-0408">Iron</keyword>
<evidence type="ECO:0000256" key="12">
    <source>
        <dbReference type="ARBA" id="ARBA00037975"/>
    </source>
</evidence>
<dbReference type="RefSeq" id="WP_207762002.1">
    <property type="nucleotide sequence ID" value="NZ_FYEH01000006.1"/>
</dbReference>
<dbReference type="EMBL" id="FYEH01000006">
    <property type="protein sequence ID" value="SNB67728.1"/>
    <property type="molecule type" value="Genomic_DNA"/>
</dbReference>
<evidence type="ECO:0000256" key="3">
    <source>
        <dbReference type="ARBA" id="ARBA00022448"/>
    </source>
</evidence>
<comment type="similarity">
    <text evidence="12">Belongs to the cytochrome b561 family.</text>
</comment>
<feature type="transmembrane region" description="Helical" evidence="13">
    <location>
        <begin position="91"/>
        <end position="113"/>
    </location>
</feature>
<dbReference type="SUPFAM" id="SSF81342">
    <property type="entry name" value="Transmembrane di-heme cytochromes"/>
    <property type="match status" value="1"/>
</dbReference>
<dbReference type="GO" id="GO:0009055">
    <property type="term" value="F:electron transfer activity"/>
    <property type="evidence" value="ECO:0007669"/>
    <property type="project" value="InterPro"/>
</dbReference>
<keyword evidence="4" id="KW-1003">Cell membrane</keyword>
<evidence type="ECO:0000313" key="15">
    <source>
        <dbReference type="EMBL" id="SNB67728.1"/>
    </source>
</evidence>
<evidence type="ECO:0000256" key="9">
    <source>
        <dbReference type="ARBA" id="ARBA00022989"/>
    </source>
</evidence>
<keyword evidence="3" id="KW-0813">Transport</keyword>
<keyword evidence="11 13" id="KW-0472">Membrane</keyword>
<evidence type="ECO:0000256" key="6">
    <source>
        <dbReference type="ARBA" id="ARBA00022692"/>
    </source>
</evidence>
<evidence type="ECO:0000313" key="16">
    <source>
        <dbReference type="Proteomes" id="UP000197065"/>
    </source>
</evidence>
<dbReference type="PANTHER" id="PTHR30529:SF1">
    <property type="entry name" value="CYTOCHROME B561 HOMOLOG 2"/>
    <property type="match status" value="1"/>
</dbReference>
<dbReference type="AlphaFoldDB" id="A0A212R6L9"/>
<keyword evidence="16" id="KW-1185">Reference proteome</keyword>
<keyword evidence="8" id="KW-0249">Electron transport</keyword>
<organism evidence="15 16">
    <name type="scientific">Arboricoccus pini</name>
    <dbReference type="NCBI Taxonomy" id="1963835"/>
    <lineage>
        <taxon>Bacteria</taxon>
        <taxon>Pseudomonadati</taxon>
        <taxon>Pseudomonadota</taxon>
        <taxon>Alphaproteobacteria</taxon>
        <taxon>Geminicoccales</taxon>
        <taxon>Geminicoccaceae</taxon>
        <taxon>Arboricoccus</taxon>
    </lineage>
</organism>
<sequence>MATMNTANGWGWPARLLHWGMALLIVAIWLLGRYMVSLPDSAMMAKFDDYQLHKSLGLTAFALGVVRLLWRTLNPAPAMPPHMPGWERLAAHASHALLYVLILGIPLSGYLMASSSTLGIPTIYFKIWHVPHLLGPNAAAETTFKWVHDQLGWLLVIVLGLHVAAALKHQVIDRDDILKRMLKG</sequence>
<evidence type="ECO:0000256" key="10">
    <source>
        <dbReference type="ARBA" id="ARBA00023004"/>
    </source>
</evidence>
<keyword evidence="5" id="KW-0349">Heme</keyword>
<reference evidence="15 16" key="1">
    <citation type="submission" date="2017-06" db="EMBL/GenBank/DDBJ databases">
        <authorList>
            <person name="Kim H.J."/>
            <person name="Triplett B.A."/>
        </authorList>
    </citation>
    <scope>NUCLEOTIDE SEQUENCE [LARGE SCALE GENOMIC DNA]</scope>
    <source>
        <strain evidence="15 16">B29T1</strain>
    </source>
</reference>
<evidence type="ECO:0000256" key="13">
    <source>
        <dbReference type="SAM" id="Phobius"/>
    </source>
</evidence>
<dbReference type="Gene3D" id="1.20.950.20">
    <property type="entry name" value="Transmembrane di-heme cytochromes, Chain C"/>
    <property type="match status" value="1"/>
</dbReference>
<feature type="transmembrane region" description="Helical" evidence="13">
    <location>
        <begin position="151"/>
        <end position="171"/>
    </location>
</feature>
<dbReference type="GO" id="GO:0046872">
    <property type="term" value="F:metal ion binding"/>
    <property type="evidence" value="ECO:0007669"/>
    <property type="project" value="UniProtKB-KW"/>
</dbReference>
<keyword evidence="6 13" id="KW-0812">Transmembrane</keyword>
<evidence type="ECO:0000259" key="14">
    <source>
        <dbReference type="Pfam" id="PF01292"/>
    </source>
</evidence>
<name>A0A212R6L9_9PROT</name>